<sequence>MQTSIKHLTGGTLKQITVTGGKSKIVNTPEQKQENA</sequence>
<organism evidence="1">
    <name type="scientific">Siphoviridae sp. ctKXi8</name>
    <dbReference type="NCBI Taxonomy" id="2826244"/>
    <lineage>
        <taxon>Viruses</taxon>
        <taxon>Duplodnaviria</taxon>
        <taxon>Heunggongvirae</taxon>
        <taxon>Uroviricota</taxon>
        <taxon>Caudoviricetes</taxon>
    </lineage>
</organism>
<accession>A0A8S5MY76</accession>
<reference evidence="1" key="1">
    <citation type="journal article" date="2021" name="Proc. Natl. Acad. Sci. U.S.A.">
        <title>A Catalog of Tens of Thousands of Viruses from Human Metagenomes Reveals Hidden Associations with Chronic Diseases.</title>
        <authorList>
            <person name="Tisza M.J."/>
            <person name="Buck C.B."/>
        </authorList>
    </citation>
    <scope>NUCLEOTIDE SEQUENCE</scope>
    <source>
        <strain evidence="1">CtKXi8</strain>
    </source>
</reference>
<protein>
    <submittedName>
        <fullName evidence="1">Uncharacterized protein</fullName>
    </submittedName>
</protein>
<dbReference type="EMBL" id="BK015018">
    <property type="protein sequence ID" value="DAD87289.1"/>
    <property type="molecule type" value="Genomic_DNA"/>
</dbReference>
<evidence type="ECO:0000313" key="1">
    <source>
        <dbReference type="EMBL" id="DAD87289.1"/>
    </source>
</evidence>
<name>A0A8S5MY76_9CAUD</name>
<proteinExistence type="predicted"/>